<feature type="compositionally biased region" description="Polar residues" evidence="1">
    <location>
        <begin position="146"/>
        <end position="159"/>
    </location>
</feature>
<organism evidence="2 3">
    <name type="scientific">Acrobeloides nanus</name>
    <dbReference type="NCBI Taxonomy" id="290746"/>
    <lineage>
        <taxon>Eukaryota</taxon>
        <taxon>Metazoa</taxon>
        <taxon>Ecdysozoa</taxon>
        <taxon>Nematoda</taxon>
        <taxon>Chromadorea</taxon>
        <taxon>Rhabditida</taxon>
        <taxon>Tylenchina</taxon>
        <taxon>Cephalobomorpha</taxon>
        <taxon>Cephaloboidea</taxon>
        <taxon>Cephalobidae</taxon>
        <taxon>Acrobeloides</taxon>
    </lineage>
</organism>
<feature type="compositionally biased region" description="Basic and acidic residues" evidence="1">
    <location>
        <begin position="521"/>
        <end position="541"/>
    </location>
</feature>
<feature type="compositionally biased region" description="Low complexity" evidence="1">
    <location>
        <begin position="464"/>
        <end position="483"/>
    </location>
</feature>
<feature type="region of interest" description="Disordered" evidence="1">
    <location>
        <begin position="139"/>
        <end position="159"/>
    </location>
</feature>
<dbReference type="WBParaSite" id="ACRNAN_scaffold360.g26029.t1">
    <property type="protein sequence ID" value="ACRNAN_scaffold360.g26029.t1"/>
    <property type="gene ID" value="ACRNAN_scaffold360.g26029"/>
</dbReference>
<feature type="region of interest" description="Disordered" evidence="1">
    <location>
        <begin position="461"/>
        <end position="541"/>
    </location>
</feature>
<sequence>MTIRLIVESMKNLDLSAQNNCPLRKPKSMGNMLSCGGNSLTKYTEEDNRYITMYKHKKSANGLSSNLEFGELPKQLQMMARKMETKSIGSRRIVGNLRPHKINQSSLHKNKRRKRFSCSAQNANQFFNKTVMITNSNDRNDPGENISHNSTNQLPNMLSPRQTHQSLYPQLPQVHISQQQQPNFPNSHMMTICYANNENCCPCTQHFNLPLLPSISALQYTEMFKKIQKDFKDQGYMLCPHRCCSTQKSSKQRTVSRASPSLVSSSSDYYAHSMSDPASAGSTASIQCPPIPHRQTANVPTTHPSIFISPAASSSVGRPFPPVPPRANFTVNPTVPLDPNVVVHMHPVSFGNVSISQSSNSGRPLHAPQVPPHQPNPLTNIAASQFVNMPVHPSHFNTALAGGHYSESSSPFLQSHALQTQSTPQISYSFEPAPSRSASLNIDQSLIFTPRRQQIYRQPLSSGNISNNFASTSSNTSSHDSIATHIDTSDNQTTSPSDIPIGGNNMTSRKRPKTNGNNRSRKTERIKKDKSEIEKDNRETTRRLQREILEKCDENNKKIENVEKKVDNLSQDRGNVKILMQNFSQLSQDIGIMKNLVRNLNQLYLNHASGNAYSYSSQSIPSNSNSTPNHNTIHVTQSGTASWPHMDQFHQQESIIRESSSGCSSDNDIVSQMNILNE</sequence>
<dbReference type="Proteomes" id="UP000887540">
    <property type="component" value="Unplaced"/>
</dbReference>
<evidence type="ECO:0000313" key="2">
    <source>
        <dbReference type="Proteomes" id="UP000887540"/>
    </source>
</evidence>
<evidence type="ECO:0000313" key="3">
    <source>
        <dbReference type="WBParaSite" id="ACRNAN_scaffold360.g26029.t1"/>
    </source>
</evidence>
<reference evidence="3" key="1">
    <citation type="submission" date="2022-11" db="UniProtKB">
        <authorList>
            <consortium name="WormBaseParasite"/>
        </authorList>
    </citation>
    <scope>IDENTIFICATION</scope>
</reference>
<keyword evidence="2" id="KW-1185">Reference proteome</keyword>
<accession>A0A914DRS9</accession>
<protein>
    <submittedName>
        <fullName evidence="3">BZIP domain-containing protein</fullName>
    </submittedName>
</protein>
<feature type="region of interest" description="Disordered" evidence="1">
    <location>
        <begin position="405"/>
        <end position="424"/>
    </location>
</feature>
<feature type="compositionally biased region" description="Basic residues" evidence="1">
    <location>
        <begin position="508"/>
        <end position="520"/>
    </location>
</feature>
<feature type="compositionally biased region" description="Polar residues" evidence="1">
    <location>
        <begin position="406"/>
        <end position="424"/>
    </location>
</feature>
<feature type="region of interest" description="Disordered" evidence="1">
    <location>
        <begin position="273"/>
        <end position="304"/>
    </location>
</feature>
<dbReference type="AlphaFoldDB" id="A0A914DRS9"/>
<name>A0A914DRS9_9BILA</name>
<proteinExistence type="predicted"/>
<evidence type="ECO:0000256" key="1">
    <source>
        <dbReference type="SAM" id="MobiDB-lite"/>
    </source>
</evidence>